<gene>
    <name evidence="1" type="ORF">A7T00_23425</name>
</gene>
<sequence length="219" mass="25975">MVKFSKIDKQLKKELKKVQRNAAKKLQLKSRDWAYFNKVGDYLVSYMIDIKFPDNKFRLIIRTDIKPYILDDIFWEVFDMASNSQEPMSLRAVGAFTVDSLSLPTKINEEDWTMEDLDLEKVEARVFEVLSEVHEEVLKRINGFDSFEDFYNYAVENSSNPARYDLMGMLLMIHREKYQEALQMAEDLIAKRKFGGFQNKNKWINEYIVDYCKEKLKAD</sequence>
<comment type="caution">
    <text evidence="1">The sequence shown here is derived from an EMBL/GenBank/DDBJ whole genome shotgun (WGS) entry which is preliminary data.</text>
</comment>
<organism evidence="1">
    <name type="scientific">Salmonella enterica subsp. enterica serovar Saintpaul</name>
    <dbReference type="NCBI Taxonomy" id="90105"/>
    <lineage>
        <taxon>Bacteria</taxon>
        <taxon>Pseudomonadati</taxon>
        <taxon>Pseudomonadota</taxon>
        <taxon>Gammaproteobacteria</taxon>
        <taxon>Enterobacterales</taxon>
        <taxon>Enterobacteriaceae</taxon>
        <taxon>Salmonella</taxon>
    </lineage>
</organism>
<dbReference type="EMBL" id="MLZC01000014">
    <property type="protein sequence ID" value="OHG62295.1"/>
    <property type="molecule type" value="Genomic_DNA"/>
</dbReference>
<dbReference type="AlphaFoldDB" id="A0A1S0ZBB3"/>
<protein>
    <recommendedName>
        <fullName evidence="2">DUF4304 domain-containing protein</fullName>
    </recommendedName>
</protein>
<proteinExistence type="predicted"/>
<reference evidence="1" key="1">
    <citation type="submission" date="2016-09" db="EMBL/GenBank/DDBJ databases">
        <title>Whole genome sequencing of Salmonella enterica.</title>
        <authorList>
            <person name="Bell R."/>
        </authorList>
    </citation>
    <scope>NUCLEOTIDE SEQUENCE [LARGE SCALE GENOMIC DNA]</scope>
    <source>
        <strain evidence="1">CFSAN044978</strain>
    </source>
</reference>
<evidence type="ECO:0000313" key="1">
    <source>
        <dbReference type="EMBL" id="OHG62295.1"/>
    </source>
</evidence>
<evidence type="ECO:0008006" key="2">
    <source>
        <dbReference type="Google" id="ProtNLM"/>
    </source>
</evidence>
<accession>A0A1S0ZBB3</accession>
<name>A0A1S0ZBB3_SALET</name>